<dbReference type="AlphaFoldDB" id="A0A1I2GH67"/>
<dbReference type="OrthoDB" id="9820872at2"/>
<evidence type="ECO:0000313" key="2">
    <source>
        <dbReference type="Proteomes" id="UP000198598"/>
    </source>
</evidence>
<sequence length="186" mass="21335">MINSDLYAMAQIGLELKIVETFKPLPTPEALTSFLKGETDWVSYEPRIVEIVEELNKKMGIAYNYHVAEAAKLLGMEGSGLDTLVYNSQKYRDAEHKIERFNVHLNAIQEEGFCLLTQAQADKLLVDKRLVEIYLTPNQRISARLIKTIANGYYWRMPRYKTRGYAANLETQYVKLPALNQKSSKV</sequence>
<protein>
    <submittedName>
        <fullName evidence="1">Uncharacterized protein</fullName>
    </submittedName>
</protein>
<dbReference type="Proteomes" id="UP000198598">
    <property type="component" value="Unassembled WGS sequence"/>
</dbReference>
<evidence type="ECO:0000313" key="1">
    <source>
        <dbReference type="EMBL" id="SFF16553.1"/>
    </source>
</evidence>
<accession>A0A1I2GH67</accession>
<dbReference type="STRING" id="662367.SAMN05216167_13225"/>
<proteinExistence type="predicted"/>
<dbReference type="RefSeq" id="WP_093834361.1">
    <property type="nucleotide sequence ID" value="NZ_FOLQ01000032.1"/>
</dbReference>
<reference evidence="1 2" key="1">
    <citation type="submission" date="2016-10" db="EMBL/GenBank/DDBJ databases">
        <authorList>
            <person name="de Groot N.N."/>
        </authorList>
    </citation>
    <scope>NUCLEOTIDE SEQUENCE [LARGE SCALE GENOMIC DNA]</scope>
    <source>
        <strain evidence="1 2">DSM 26130</strain>
    </source>
</reference>
<dbReference type="EMBL" id="FOLQ01000032">
    <property type="protein sequence ID" value="SFF16553.1"/>
    <property type="molecule type" value="Genomic_DNA"/>
</dbReference>
<organism evidence="1 2">
    <name type="scientific">Spirosoma endophyticum</name>
    <dbReference type="NCBI Taxonomy" id="662367"/>
    <lineage>
        <taxon>Bacteria</taxon>
        <taxon>Pseudomonadati</taxon>
        <taxon>Bacteroidota</taxon>
        <taxon>Cytophagia</taxon>
        <taxon>Cytophagales</taxon>
        <taxon>Cytophagaceae</taxon>
        <taxon>Spirosoma</taxon>
    </lineage>
</organism>
<gene>
    <name evidence="1" type="ORF">SAMN05216167_13225</name>
</gene>
<name>A0A1I2GH67_9BACT</name>
<keyword evidence="2" id="KW-1185">Reference proteome</keyword>